<feature type="region of interest" description="Disordered" evidence="13">
    <location>
        <begin position="764"/>
        <end position="784"/>
    </location>
</feature>
<keyword evidence="8" id="KW-0418">Kinase</keyword>
<dbReference type="GO" id="GO:0006355">
    <property type="term" value="P:regulation of DNA-templated transcription"/>
    <property type="evidence" value="ECO:0007669"/>
    <property type="project" value="InterPro"/>
</dbReference>
<dbReference type="CDD" id="cd00156">
    <property type="entry name" value="REC"/>
    <property type="match status" value="1"/>
</dbReference>
<dbReference type="InterPro" id="IPR001789">
    <property type="entry name" value="Sig_transdc_resp-reg_receiver"/>
</dbReference>
<dbReference type="PROSITE" id="PS50113">
    <property type="entry name" value="PAC"/>
    <property type="match status" value="3"/>
</dbReference>
<evidence type="ECO:0000256" key="5">
    <source>
        <dbReference type="ARBA" id="ARBA00022553"/>
    </source>
</evidence>
<reference evidence="18 19" key="1">
    <citation type="submission" date="2019-06" db="EMBL/GenBank/DDBJ databases">
        <title>Draft genome sequence of Methanolobus vulcani B1d.</title>
        <authorList>
            <person name="Creighbaum A.J."/>
            <person name="Ticak T."/>
            <person name="Hariraju D."/>
            <person name="Arivett B.A."/>
            <person name="Ferguson D.J.Jr."/>
        </authorList>
    </citation>
    <scope>NUCLEOTIDE SEQUENCE [LARGE SCALE GENOMIC DNA]</scope>
    <source>
        <strain evidence="18 19">B1d</strain>
    </source>
</reference>
<evidence type="ECO:0000256" key="11">
    <source>
        <dbReference type="ARBA" id="ARBA00023136"/>
    </source>
</evidence>
<dbReference type="GO" id="GO:0009927">
    <property type="term" value="F:histidine phosphotransfer kinase activity"/>
    <property type="evidence" value="ECO:0007669"/>
    <property type="project" value="TreeGrafter"/>
</dbReference>
<protein>
    <recommendedName>
        <fullName evidence="3">histidine kinase</fullName>
        <ecNumber evidence="3">2.7.13.3</ecNumber>
    </recommendedName>
</protein>
<dbReference type="CDD" id="cd16922">
    <property type="entry name" value="HATPase_EvgS-ArcB-TorS-like"/>
    <property type="match status" value="1"/>
</dbReference>
<evidence type="ECO:0000256" key="10">
    <source>
        <dbReference type="ARBA" id="ARBA00023012"/>
    </source>
</evidence>
<dbReference type="EC" id="2.7.13.3" evidence="3"/>
<dbReference type="Pfam" id="PF00989">
    <property type="entry name" value="PAS"/>
    <property type="match status" value="2"/>
</dbReference>
<dbReference type="InterPro" id="IPR013767">
    <property type="entry name" value="PAS_fold"/>
</dbReference>
<name>A0A7Z8KLL4_9EURY</name>
<dbReference type="InterPro" id="IPR003594">
    <property type="entry name" value="HATPase_dom"/>
</dbReference>
<keyword evidence="10" id="KW-0902">Two-component regulatory system</keyword>
<keyword evidence="19" id="KW-1185">Reference proteome</keyword>
<dbReference type="InterPro" id="IPR005467">
    <property type="entry name" value="His_kinase_dom"/>
</dbReference>
<dbReference type="InterPro" id="IPR000700">
    <property type="entry name" value="PAS-assoc_C"/>
</dbReference>
<dbReference type="Proteomes" id="UP000319335">
    <property type="component" value="Unassembled WGS sequence"/>
</dbReference>
<dbReference type="InterPro" id="IPR001610">
    <property type="entry name" value="PAC"/>
</dbReference>
<dbReference type="InterPro" id="IPR000014">
    <property type="entry name" value="PAS"/>
</dbReference>
<keyword evidence="6" id="KW-0808">Transferase</keyword>
<keyword evidence="11" id="KW-0472">Membrane</keyword>
<evidence type="ECO:0000256" key="9">
    <source>
        <dbReference type="ARBA" id="ARBA00022840"/>
    </source>
</evidence>
<gene>
    <name evidence="18" type="ORF">FKV42_13420</name>
</gene>
<dbReference type="EMBL" id="VIAQ01000020">
    <property type="protein sequence ID" value="TQD23519.1"/>
    <property type="molecule type" value="Genomic_DNA"/>
</dbReference>
<evidence type="ECO:0000313" key="18">
    <source>
        <dbReference type="EMBL" id="TQD23519.1"/>
    </source>
</evidence>
<evidence type="ECO:0000256" key="4">
    <source>
        <dbReference type="ARBA" id="ARBA00022475"/>
    </source>
</evidence>
<dbReference type="PRINTS" id="PR00344">
    <property type="entry name" value="BCTRLSENSOR"/>
</dbReference>
<keyword evidence="5 12" id="KW-0597">Phosphoprotein</keyword>
<evidence type="ECO:0000313" key="19">
    <source>
        <dbReference type="Proteomes" id="UP000319335"/>
    </source>
</evidence>
<evidence type="ECO:0000256" key="7">
    <source>
        <dbReference type="ARBA" id="ARBA00022741"/>
    </source>
</evidence>
<dbReference type="OrthoDB" id="106630at2157"/>
<sequence length="784" mass="89131">MIQALKILFVEDLPEDLELAKRKIKSCGIIFESFLAENEDDYLKGLYEFKPDIIISDYMLPEFDGMRALELALTYNSNMPFIILTGSMNEEIAVEAMKAGATDYILKEHISRLPFAIREAIDSKKAMVEKKIAMDALKSMSDIIQQSPFSVISTSLEGIITSWNKGAERIFGYTSEEALGKNISLLYHEDDLDILNNDIIEPLLSKEYNQIQTRLVRKGGEVFIGSLSLWVVKDRAGKTVEMVGYTYDITKEVEAEEALETSEKMYRLLAENTQDCIWSMDMDLVFTYSNHSVYDILGFLPEEWIGSNLKDHCDEENYMKMLESIRLGLQKAPNSEGICFQVEVLNKEGHAVPVEIIGKIIFDKNGAPVSIQGNSRDITKRVETENALKESEERLELALRVSEHGFWVWDLDEDDFYFNPQSYMMLGYENNEVPMSIDTWSKLMHPDDRKNVMPEIIDSVNERRPFNFEMRMAANSGDWIWVLAKGNTFNLKSGKHWAIGTLVDITESKKAEEQMLLAKIAAEEANRCKNELLANMNHELRTPLNSIIGFSDVLLDGSLGMINEEQEKYLRLMNNDGHRLLSLINHVLDLSQIESDGITLHFSNFDPVLVAENVMEATETLARKKNIKTCISIGKNIGTITADADKFREILYNIIENALKFTPENGNIIVVMNRRNDEIEVSVQDTGIGIAEKDRERIFDAFVQVDGSNTRQYGGAGLGLVLVREYLKMHNGCIRVESKTGKGSKFIFRMPVYPIKKEMSDFESPVRSSICSPDSQHRYQPPKP</sequence>
<dbReference type="SMART" id="SM00091">
    <property type="entry name" value="PAS"/>
    <property type="match status" value="3"/>
</dbReference>
<comment type="caution">
    <text evidence="18">The sequence shown here is derived from an EMBL/GenBank/DDBJ whole genome shotgun (WGS) entry which is preliminary data.</text>
</comment>
<dbReference type="GO" id="GO:0000155">
    <property type="term" value="F:phosphorelay sensor kinase activity"/>
    <property type="evidence" value="ECO:0007669"/>
    <property type="project" value="InterPro"/>
</dbReference>
<dbReference type="Gene3D" id="1.10.287.130">
    <property type="match status" value="1"/>
</dbReference>
<dbReference type="PROSITE" id="PS50110">
    <property type="entry name" value="RESPONSE_REGULATORY"/>
    <property type="match status" value="1"/>
</dbReference>
<dbReference type="Pfam" id="PF00512">
    <property type="entry name" value="HisKA"/>
    <property type="match status" value="1"/>
</dbReference>
<dbReference type="SMART" id="SM00387">
    <property type="entry name" value="HATPase_c"/>
    <property type="match status" value="1"/>
</dbReference>
<dbReference type="Gene3D" id="3.30.450.20">
    <property type="entry name" value="PAS domain"/>
    <property type="match status" value="3"/>
</dbReference>
<dbReference type="InterPro" id="IPR013655">
    <property type="entry name" value="PAS_fold_3"/>
</dbReference>
<dbReference type="GO" id="GO:0005524">
    <property type="term" value="F:ATP binding"/>
    <property type="evidence" value="ECO:0007669"/>
    <property type="project" value="UniProtKB-KW"/>
</dbReference>
<dbReference type="AlphaFoldDB" id="A0A7Z8KLL4"/>
<dbReference type="SMART" id="SM00086">
    <property type="entry name" value="PAC"/>
    <property type="match status" value="3"/>
</dbReference>
<dbReference type="Pfam" id="PF02518">
    <property type="entry name" value="HATPase_c"/>
    <property type="match status" value="1"/>
</dbReference>
<dbReference type="InterPro" id="IPR035965">
    <property type="entry name" value="PAS-like_dom_sf"/>
</dbReference>
<dbReference type="RefSeq" id="WP_154810833.1">
    <property type="nucleotide sequence ID" value="NZ_VIAQ01000020.1"/>
</dbReference>
<dbReference type="SUPFAM" id="SSF47384">
    <property type="entry name" value="Homodimeric domain of signal transducing histidine kinase"/>
    <property type="match status" value="1"/>
</dbReference>
<dbReference type="SUPFAM" id="SSF52172">
    <property type="entry name" value="CheY-like"/>
    <property type="match status" value="1"/>
</dbReference>
<feature type="domain" description="Histidine kinase" evidence="14">
    <location>
        <begin position="535"/>
        <end position="754"/>
    </location>
</feature>
<evidence type="ECO:0000259" key="15">
    <source>
        <dbReference type="PROSITE" id="PS50110"/>
    </source>
</evidence>
<dbReference type="SUPFAM" id="SSF55785">
    <property type="entry name" value="PYP-like sensor domain (PAS domain)"/>
    <property type="match status" value="3"/>
</dbReference>
<dbReference type="FunFam" id="3.30.565.10:FF:000023">
    <property type="entry name" value="PAS domain-containing sensor histidine kinase"/>
    <property type="match status" value="1"/>
</dbReference>
<dbReference type="InterPro" id="IPR003661">
    <property type="entry name" value="HisK_dim/P_dom"/>
</dbReference>
<feature type="modified residue" description="4-aspartylphosphate" evidence="12">
    <location>
        <position position="57"/>
    </location>
</feature>
<dbReference type="PROSITE" id="PS50109">
    <property type="entry name" value="HIS_KIN"/>
    <property type="match status" value="1"/>
</dbReference>
<dbReference type="NCBIfam" id="TIGR00229">
    <property type="entry name" value="sensory_box"/>
    <property type="match status" value="3"/>
</dbReference>
<keyword evidence="7" id="KW-0547">Nucleotide-binding</keyword>
<dbReference type="InterPro" id="IPR036097">
    <property type="entry name" value="HisK_dim/P_sf"/>
</dbReference>
<dbReference type="Pfam" id="PF08447">
    <property type="entry name" value="PAS_3"/>
    <property type="match status" value="1"/>
</dbReference>
<dbReference type="InterPro" id="IPR004358">
    <property type="entry name" value="Sig_transdc_His_kin-like_C"/>
</dbReference>
<dbReference type="CDD" id="cd00082">
    <property type="entry name" value="HisKA"/>
    <property type="match status" value="1"/>
</dbReference>
<keyword evidence="9" id="KW-0067">ATP-binding</keyword>
<dbReference type="Gene3D" id="3.40.50.2300">
    <property type="match status" value="1"/>
</dbReference>
<comment type="catalytic activity">
    <reaction evidence="1">
        <text>ATP + protein L-histidine = ADP + protein N-phospho-L-histidine.</text>
        <dbReference type="EC" id="2.7.13.3"/>
    </reaction>
</comment>
<dbReference type="InterPro" id="IPR036890">
    <property type="entry name" value="HATPase_C_sf"/>
</dbReference>
<proteinExistence type="predicted"/>
<feature type="domain" description="PAS" evidence="16">
    <location>
        <begin position="136"/>
        <end position="207"/>
    </location>
</feature>
<feature type="domain" description="PAS" evidence="16">
    <location>
        <begin position="262"/>
        <end position="332"/>
    </location>
</feature>
<organism evidence="18 19">
    <name type="scientific">Methanolobus vulcani</name>
    <dbReference type="NCBI Taxonomy" id="38026"/>
    <lineage>
        <taxon>Archaea</taxon>
        <taxon>Methanobacteriati</taxon>
        <taxon>Methanobacteriota</taxon>
        <taxon>Stenosarchaea group</taxon>
        <taxon>Methanomicrobia</taxon>
        <taxon>Methanosarcinales</taxon>
        <taxon>Methanosarcinaceae</taxon>
        <taxon>Methanolobus</taxon>
    </lineage>
</organism>
<feature type="domain" description="PAC" evidence="17">
    <location>
        <begin position="338"/>
        <end position="390"/>
    </location>
</feature>
<evidence type="ECO:0000259" key="17">
    <source>
        <dbReference type="PROSITE" id="PS50113"/>
    </source>
</evidence>
<comment type="subcellular location">
    <subcellularLocation>
        <location evidence="2">Cell membrane</location>
    </subcellularLocation>
</comment>
<evidence type="ECO:0000256" key="6">
    <source>
        <dbReference type="ARBA" id="ARBA00022679"/>
    </source>
</evidence>
<feature type="domain" description="PAC" evidence="17">
    <location>
        <begin position="466"/>
        <end position="517"/>
    </location>
</feature>
<dbReference type="InterPro" id="IPR011006">
    <property type="entry name" value="CheY-like_superfamily"/>
</dbReference>
<dbReference type="SUPFAM" id="SSF55874">
    <property type="entry name" value="ATPase domain of HSP90 chaperone/DNA topoisomerase II/histidine kinase"/>
    <property type="match status" value="1"/>
</dbReference>
<dbReference type="Pfam" id="PF00072">
    <property type="entry name" value="Response_reg"/>
    <property type="match status" value="1"/>
</dbReference>
<dbReference type="CDD" id="cd00130">
    <property type="entry name" value="PAS"/>
    <property type="match status" value="3"/>
</dbReference>
<dbReference type="SMART" id="SM00388">
    <property type="entry name" value="HisKA"/>
    <property type="match status" value="1"/>
</dbReference>
<dbReference type="GO" id="GO:0005886">
    <property type="term" value="C:plasma membrane"/>
    <property type="evidence" value="ECO:0007669"/>
    <property type="project" value="UniProtKB-SubCell"/>
</dbReference>
<feature type="domain" description="PAC" evidence="17">
    <location>
        <begin position="209"/>
        <end position="261"/>
    </location>
</feature>
<evidence type="ECO:0000256" key="13">
    <source>
        <dbReference type="SAM" id="MobiDB-lite"/>
    </source>
</evidence>
<dbReference type="PANTHER" id="PTHR43047:SF72">
    <property type="entry name" value="OSMOSENSING HISTIDINE PROTEIN KINASE SLN1"/>
    <property type="match status" value="1"/>
</dbReference>
<evidence type="ECO:0000259" key="14">
    <source>
        <dbReference type="PROSITE" id="PS50109"/>
    </source>
</evidence>
<keyword evidence="4" id="KW-1003">Cell membrane</keyword>
<evidence type="ECO:0000259" key="16">
    <source>
        <dbReference type="PROSITE" id="PS50112"/>
    </source>
</evidence>
<evidence type="ECO:0000256" key="12">
    <source>
        <dbReference type="PROSITE-ProRule" id="PRU00169"/>
    </source>
</evidence>
<accession>A0A7Z8KLL4</accession>
<evidence type="ECO:0000256" key="1">
    <source>
        <dbReference type="ARBA" id="ARBA00000085"/>
    </source>
</evidence>
<dbReference type="PANTHER" id="PTHR43047">
    <property type="entry name" value="TWO-COMPONENT HISTIDINE PROTEIN KINASE"/>
    <property type="match status" value="1"/>
</dbReference>
<evidence type="ECO:0000256" key="2">
    <source>
        <dbReference type="ARBA" id="ARBA00004236"/>
    </source>
</evidence>
<feature type="domain" description="Response regulatory" evidence="15">
    <location>
        <begin position="6"/>
        <end position="122"/>
    </location>
</feature>
<evidence type="ECO:0000256" key="8">
    <source>
        <dbReference type="ARBA" id="ARBA00022777"/>
    </source>
</evidence>
<dbReference type="PROSITE" id="PS50112">
    <property type="entry name" value="PAS"/>
    <property type="match status" value="3"/>
</dbReference>
<evidence type="ECO:0000256" key="3">
    <source>
        <dbReference type="ARBA" id="ARBA00012438"/>
    </source>
</evidence>
<dbReference type="Gene3D" id="3.30.565.10">
    <property type="entry name" value="Histidine kinase-like ATPase, C-terminal domain"/>
    <property type="match status" value="1"/>
</dbReference>
<feature type="domain" description="PAS" evidence="16">
    <location>
        <begin position="391"/>
        <end position="463"/>
    </location>
</feature>
<dbReference type="SMART" id="SM00448">
    <property type="entry name" value="REC"/>
    <property type="match status" value="1"/>
</dbReference>